<evidence type="ECO:0000313" key="3">
    <source>
        <dbReference type="Proteomes" id="UP000501648"/>
    </source>
</evidence>
<reference evidence="2 3" key="1">
    <citation type="journal article" date="2012" name="J. Bacteriol.">
        <title>Genome sequence of the pathogenic Herbaspirillum seropedicae strain Os34, isolated from rice roots.</title>
        <authorList>
            <person name="Ye W."/>
            <person name="Ye S."/>
            <person name="Liu J."/>
            <person name="Chang S."/>
            <person name="Chen M."/>
            <person name="Zhu B."/>
            <person name="Guo L."/>
            <person name="An Q."/>
        </authorList>
    </citation>
    <scope>NUCLEOTIDE SEQUENCE [LARGE SCALE GENOMIC DNA]</scope>
    <source>
        <strain evidence="2 3">Os34</strain>
    </source>
</reference>
<organism evidence="2 3">
    <name type="scientific">Herbaspirillum rubrisubalbicans Os34</name>
    <dbReference type="NCBI Taxonomy" id="1235827"/>
    <lineage>
        <taxon>Bacteria</taxon>
        <taxon>Pseudomonadati</taxon>
        <taxon>Pseudomonadota</taxon>
        <taxon>Betaproteobacteria</taxon>
        <taxon>Burkholderiales</taxon>
        <taxon>Oxalobacteraceae</taxon>
        <taxon>Herbaspirillum</taxon>
    </lineage>
</organism>
<dbReference type="Gene3D" id="3.40.50.1820">
    <property type="entry name" value="alpha/beta hydrolase"/>
    <property type="match status" value="1"/>
</dbReference>
<dbReference type="AlphaFoldDB" id="A0A6M3ZXZ9"/>
<evidence type="ECO:0000259" key="1">
    <source>
        <dbReference type="Pfam" id="PF12146"/>
    </source>
</evidence>
<proteinExistence type="predicted"/>
<dbReference type="EMBL" id="CP008956">
    <property type="protein sequence ID" value="QJQ03386.1"/>
    <property type="molecule type" value="Genomic_DNA"/>
</dbReference>
<protein>
    <submittedName>
        <fullName evidence="2">Carboxylesterase</fullName>
    </submittedName>
</protein>
<dbReference type="PIRSF" id="PIRSF017388">
    <property type="entry name" value="Esterase_lipase"/>
    <property type="match status" value="1"/>
</dbReference>
<dbReference type="GO" id="GO:0052689">
    <property type="term" value="F:carboxylic ester hydrolase activity"/>
    <property type="evidence" value="ECO:0007669"/>
    <property type="project" value="InterPro"/>
</dbReference>
<dbReference type="Proteomes" id="UP000501648">
    <property type="component" value="Chromosome"/>
</dbReference>
<dbReference type="Pfam" id="PF12146">
    <property type="entry name" value="Hydrolase_4"/>
    <property type="match status" value="1"/>
</dbReference>
<gene>
    <name evidence="2" type="ORF">C798_25065</name>
</gene>
<name>A0A6M3ZXZ9_9BURK</name>
<dbReference type="SUPFAM" id="SSF53474">
    <property type="entry name" value="alpha/beta-Hydrolases"/>
    <property type="match status" value="1"/>
</dbReference>
<dbReference type="InterPro" id="IPR022742">
    <property type="entry name" value="Hydrolase_4"/>
</dbReference>
<dbReference type="InterPro" id="IPR012354">
    <property type="entry name" value="Esterase_lipase"/>
</dbReference>
<feature type="domain" description="Serine aminopeptidase S33" evidence="1">
    <location>
        <begin position="18"/>
        <end position="257"/>
    </location>
</feature>
<sequence length="294" mass="32822">MTAEDGLMNTIELAGGDHAVLALHGLYGNPLELRYVGRQLQRAGYTVVIPLIAGYGYARGSSGSVKTAAWQHWYKEVQRQFDALKKRYKTVSVIGLCIGAVLALRLAQERGSGIAALGLFAPTLAYDGWSIPRYRFLLPLVYYTPFRFTYAYQERFPYGLKNEVLRNRIAQEMRNSDASEAGASTLPAEGIFQAHRLIRKVRRHLGDVRTPTLIVHAAQDDVASRKSADLVEAKIGAQCRKKVILQNSYHMITLDNDKEIVAREIVDFLAVQRFKADVRPSPVSTVQRLQVMAG</sequence>
<dbReference type="InterPro" id="IPR029058">
    <property type="entry name" value="AB_hydrolase_fold"/>
</dbReference>
<evidence type="ECO:0000313" key="2">
    <source>
        <dbReference type="EMBL" id="QJQ03386.1"/>
    </source>
</evidence>
<accession>A0A6M3ZXZ9</accession>